<dbReference type="AlphaFoldDB" id="A0A927PM17"/>
<evidence type="ECO:0000256" key="10">
    <source>
        <dbReference type="SAM" id="MobiDB-lite"/>
    </source>
</evidence>
<dbReference type="Pfam" id="PF05103">
    <property type="entry name" value="DivIVA"/>
    <property type="match status" value="1"/>
</dbReference>
<keyword evidence="5" id="KW-0132">Cell division</keyword>
<feature type="coiled-coil region" evidence="9">
    <location>
        <begin position="96"/>
        <end position="123"/>
    </location>
</feature>
<comment type="subcellular location">
    <subcellularLocation>
        <location evidence="1">Cytoplasm</location>
    </subcellularLocation>
</comment>
<dbReference type="GO" id="GO:0051301">
    <property type="term" value="P:cell division"/>
    <property type="evidence" value="ECO:0007669"/>
    <property type="project" value="UniProtKB-KW"/>
</dbReference>
<dbReference type="Proteomes" id="UP000642993">
    <property type="component" value="Unassembled WGS sequence"/>
</dbReference>
<evidence type="ECO:0000256" key="4">
    <source>
        <dbReference type="ARBA" id="ARBA00022490"/>
    </source>
</evidence>
<evidence type="ECO:0000256" key="9">
    <source>
        <dbReference type="SAM" id="Coils"/>
    </source>
</evidence>
<evidence type="ECO:0000256" key="1">
    <source>
        <dbReference type="ARBA" id="ARBA00004496"/>
    </source>
</evidence>
<keyword evidence="6 9" id="KW-0175">Coiled coil</keyword>
<dbReference type="PANTHER" id="PTHR35794:SF2">
    <property type="entry name" value="CELL DIVISION PROTEIN DIVIVA"/>
    <property type="match status" value="1"/>
</dbReference>
<sequence>MRLTPSDVHSVAFKKQPLGKRGYDEDEVDAFLDLVEQELTRLGEENAHLAERVSSLEESVAEAQSAAEGRESPSGRAIKIIDHAEAVADRVTSDAQEEADALLTRAREEAKAMTTEARDKSEAMVTDAREKADLIVSRASEKADALRAESEKEHADLLASVAEQRSTLEGRINQLRTFEREYRVRRKAYLEAQLEDLTASGAPSQQGHPGGAEQPERAATADPVAERGLVNNAS</sequence>
<evidence type="ECO:0000313" key="12">
    <source>
        <dbReference type="Proteomes" id="UP000642993"/>
    </source>
</evidence>
<dbReference type="EMBL" id="JACYWE010000010">
    <property type="protein sequence ID" value="MBD8507770.1"/>
    <property type="molecule type" value="Genomic_DNA"/>
</dbReference>
<dbReference type="GO" id="GO:0005737">
    <property type="term" value="C:cytoplasm"/>
    <property type="evidence" value="ECO:0007669"/>
    <property type="project" value="UniProtKB-SubCell"/>
</dbReference>
<name>A0A927PM17_9ACTN</name>
<dbReference type="InterPro" id="IPR019933">
    <property type="entry name" value="DivIVA_domain"/>
</dbReference>
<evidence type="ECO:0000256" key="5">
    <source>
        <dbReference type="ARBA" id="ARBA00022618"/>
    </source>
</evidence>
<keyword evidence="4" id="KW-0963">Cytoplasm</keyword>
<comment type="similarity">
    <text evidence="2">Belongs to the DivIVA family.</text>
</comment>
<keyword evidence="7" id="KW-0131">Cell cycle</keyword>
<dbReference type="NCBIfam" id="TIGR03544">
    <property type="entry name" value="DivI1A_domain"/>
    <property type="match status" value="1"/>
</dbReference>
<evidence type="ECO:0000256" key="3">
    <source>
        <dbReference type="ARBA" id="ARBA00018787"/>
    </source>
</evidence>
<evidence type="ECO:0000256" key="6">
    <source>
        <dbReference type="ARBA" id="ARBA00023054"/>
    </source>
</evidence>
<evidence type="ECO:0000256" key="2">
    <source>
        <dbReference type="ARBA" id="ARBA00009008"/>
    </source>
</evidence>
<evidence type="ECO:0000256" key="8">
    <source>
        <dbReference type="ARBA" id="ARBA00031737"/>
    </source>
</evidence>
<gene>
    <name evidence="11" type="ORF">HT102_14875</name>
</gene>
<accession>A0A927PM17</accession>
<evidence type="ECO:0000256" key="7">
    <source>
        <dbReference type="ARBA" id="ARBA00023306"/>
    </source>
</evidence>
<dbReference type="PANTHER" id="PTHR35794">
    <property type="entry name" value="CELL DIVISION PROTEIN DIVIVA"/>
    <property type="match status" value="1"/>
</dbReference>
<dbReference type="InterPro" id="IPR007793">
    <property type="entry name" value="DivIVA_fam"/>
</dbReference>
<feature type="coiled-coil region" evidence="9">
    <location>
        <begin position="32"/>
        <end position="66"/>
    </location>
</feature>
<dbReference type="Gene3D" id="6.10.250.660">
    <property type="match status" value="1"/>
</dbReference>
<protein>
    <recommendedName>
        <fullName evidence="3">Cell wall synthesis protein Wag31</fullName>
    </recommendedName>
    <alternativeName>
        <fullName evidence="8">Antigen 84</fullName>
    </alternativeName>
</protein>
<feature type="region of interest" description="Disordered" evidence="10">
    <location>
        <begin position="195"/>
        <end position="234"/>
    </location>
</feature>
<reference evidence="11" key="1">
    <citation type="submission" date="2020-09" db="EMBL/GenBank/DDBJ databases">
        <title>Hoyosella lacisalsi sp. nov., a halotolerant actinobacterium isolated from soil of Lake Gudzhirganskoe.</title>
        <authorList>
            <person name="Yang Q."/>
            <person name="Guo P.Y."/>
            <person name="Liu S.W."/>
            <person name="Li F.N."/>
            <person name="Sun C.H."/>
        </authorList>
    </citation>
    <scope>NUCLEOTIDE SEQUENCE</scope>
    <source>
        <strain evidence="11">G463</strain>
    </source>
</reference>
<evidence type="ECO:0000313" key="11">
    <source>
        <dbReference type="EMBL" id="MBD8507770.1"/>
    </source>
</evidence>
<proteinExistence type="inferred from homology"/>
<keyword evidence="12" id="KW-1185">Reference proteome</keyword>
<organism evidence="11 12">
    <name type="scientific">Lolliginicoccus lacisalsi</name>
    <dbReference type="NCBI Taxonomy" id="2742202"/>
    <lineage>
        <taxon>Bacteria</taxon>
        <taxon>Bacillati</taxon>
        <taxon>Actinomycetota</taxon>
        <taxon>Actinomycetes</taxon>
        <taxon>Mycobacteriales</taxon>
        <taxon>Hoyosellaceae</taxon>
        <taxon>Lolliginicoccus</taxon>
    </lineage>
</organism>
<comment type="caution">
    <text evidence="11">The sequence shown here is derived from an EMBL/GenBank/DDBJ whole genome shotgun (WGS) entry which is preliminary data.</text>
</comment>